<evidence type="ECO:0000313" key="2">
    <source>
        <dbReference type="EMBL" id="EEH56624.1"/>
    </source>
</evidence>
<feature type="compositionally biased region" description="Low complexity" evidence="1">
    <location>
        <begin position="11"/>
        <end position="30"/>
    </location>
</feature>
<dbReference type="OMA" id="ESAWTHE"/>
<gene>
    <name evidence="2" type="ORF">MICPUCDRAFT_58802</name>
</gene>
<evidence type="ECO:0000313" key="3">
    <source>
        <dbReference type="Proteomes" id="UP000001876"/>
    </source>
</evidence>
<feature type="compositionally biased region" description="Low complexity" evidence="1">
    <location>
        <begin position="47"/>
        <end position="56"/>
    </location>
</feature>
<name>C1MUG9_MICPC</name>
<feature type="region of interest" description="Disordered" evidence="1">
    <location>
        <begin position="1"/>
        <end position="88"/>
    </location>
</feature>
<reference evidence="2 3" key="1">
    <citation type="journal article" date="2009" name="Science">
        <title>Green evolution and dynamic adaptations revealed by genomes of the marine picoeukaryotes Micromonas.</title>
        <authorList>
            <person name="Worden A.Z."/>
            <person name="Lee J.H."/>
            <person name="Mock T."/>
            <person name="Rouze P."/>
            <person name="Simmons M.P."/>
            <person name="Aerts A.L."/>
            <person name="Allen A.E."/>
            <person name="Cuvelier M.L."/>
            <person name="Derelle E."/>
            <person name="Everett M.V."/>
            <person name="Foulon E."/>
            <person name="Grimwood J."/>
            <person name="Gundlach H."/>
            <person name="Henrissat B."/>
            <person name="Napoli C."/>
            <person name="McDonald S.M."/>
            <person name="Parker M.S."/>
            <person name="Rombauts S."/>
            <person name="Salamov A."/>
            <person name="Von Dassow P."/>
            <person name="Badger J.H."/>
            <person name="Coutinho P.M."/>
            <person name="Demir E."/>
            <person name="Dubchak I."/>
            <person name="Gentemann C."/>
            <person name="Eikrem W."/>
            <person name="Gready J.E."/>
            <person name="John U."/>
            <person name="Lanier W."/>
            <person name="Lindquist E.A."/>
            <person name="Lucas S."/>
            <person name="Mayer K.F."/>
            <person name="Moreau H."/>
            <person name="Not F."/>
            <person name="Otillar R."/>
            <person name="Panaud O."/>
            <person name="Pangilinan J."/>
            <person name="Paulsen I."/>
            <person name="Piegu B."/>
            <person name="Poliakov A."/>
            <person name="Robbens S."/>
            <person name="Schmutz J."/>
            <person name="Toulza E."/>
            <person name="Wyss T."/>
            <person name="Zelensky A."/>
            <person name="Zhou K."/>
            <person name="Armbrust E.V."/>
            <person name="Bhattacharya D."/>
            <person name="Goodenough U.W."/>
            <person name="Van de Peer Y."/>
            <person name="Grigoriev I.V."/>
        </authorList>
    </citation>
    <scope>NUCLEOTIDE SEQUENCE [LARGE SCALE GENOMIC DNA]</scope>
    <source>
        <strain evidence="2 3">CCMP1545</strain>
    </source>
</reference>
<protein>
    <submittedName>
        <fullName evidence="2">Predicted protein</fullName>
    </submittedName>
</protein>
<accession>C1MUG9</accession>
<dbReference type="GeneID" id="9684636"/>
<dbReference type="Proteomes" id="UP000001876">
    <property type="component" value="Unassembled WGS sequence"/>
</dbReference>
<proteinExistence type="predicted"/>
<dbReference type="RefSeq" id="XP_003059492.1">
    <property type="nucleotide sequence ID" value="XM_003059446.1"/>
</dbReference>
<dbReference type="EMBL" id="GG663740">
    <property type="protein sequence ID" value="EEH56624.1"/>
    <property type="molecule type" value="Genomic_DNA"/>
</dbReference>
<keyword evidence="3" id="KW-1185">Reference proteome</keyword>
<organism evidence="3">
    <name type="scientific">Micromonas pusilla (strain CCMP1545)</name>
    <name type="common">Picoplanktonic green alga</name>
    <dbReference type="NCBI Taxonomy" id="564608"/>
    <lineage>
        <taxon>Eukaryota</taxon>
        <taxon>Viridiplantae</taxon>
        <taxon>Chlorophyta</taxon>
        <taxon>Mamiellophyceae</taxon>
        <taxon>Mamiellales</taxon>
        <taxon>Mamiellaceae</taxon>
        <taxon>Micromonas</taxon>
    </lineage>
</organism>
<dbReference type="AlphaFoldDB" id="C1MUG9"/>
<dbReference type="KEGG" id="mpp:MICPUCDRAFT_58802"/>
<sequence length="333" mass="38361">MSASCVSNVRAALAASAATSGRASSAAPAAPRFDRVGAREIRRRRNSNSSHSSSTRVAKNPNYVPDPKRFDMEPNTPRTREEEEYQEGFRQDREWMRYDPDAVPEHAPAPWQVNTARLLDFENNPGAWPPWVTRECEKQGIDVHLHDEPEPEYIPYEETPGLYNRFDDMALQYRERVKAERAAATAKRAEEIRRTSWMSMEGDVRLKDIPSCDESAWTHEKIEELINFPPDVAARMEAHSVLRYDPRWPCDNTWIPPPEPDTWEFLKEIGRGSEDPLEDEALGEKLAMRNGITQRYEVELEAEEFLARSSEAQLQRAIDIGEDDDEDEEEEER</sequence>
<dbReference type="OrthoDB" id="498669at2759"/>
<evidence type="ECO:0000256" key="1">
    <source>
        <dbReference type="SAM" id="MobiDB-lite"/>
    </source>
</evidence>